<feature type="region of interest" description="Disordered" evidence="7">
    <location>
        <begin position="1"/>
        <end position="69"/>
    </location>
</feature>
<keyword evidence="4" id="KW-0347">Helicase</keyword>
<feature type="compositionally biased region" description="Basic and acidic residues" evidence="7">
    <location>
        <begin position="58"/>
        <end position="69"/>
    </location>
</feature>
<dbReference type="InterPro" id="IPR002464">
    <property type="entry name" value="DNA/RNA_helicase_DEAH_CS"/>
</dbReference>
<dbReference type="CDD" id="cd18791">
    <property type="entry name" value="SF2_C_RHA"/>
    <property type="match status" value="1"/>
</dbReference>
<dbReference type="SMART" id="SM00847">
    <property type="entry name" value="HA2"/>
    <property type="match status" value="1"/>
</dbReference>
<keyword evidence="11" id="KW-1185">Reference proteome</keyword>
<dbReference type="PANTHER" id="PTHR18934">
    <property type="entry name" value="ATP-DEPENDENT RNA HELICASE"/>
    <property type="match status" value="1"/>
</dbReference>
<dbReference type="CDD" id="cd17917">
    <property type="entry name" value="DEXHc_RHA-like"/>
    <property type="match status" value="1"/>
</dbReference>
<reference evidence="10" key="1">
    <citation type="submission" date="2021-03" db="EMBL/GenBank/DDBJ databases">
        <authorList>
            <person name="Tagirdzhanova G."/>
        </authorList>
    </citation>
    <scope>NUCLEOTIDE SEQUENCE</scope>
</reference>
<comment type="catalytic activity">
    <reaction evidence="6">
        <text>ATP + H2O = ADP + phosphate + H(+)</text>
        <dbReference type="Rhea" id="RHEA:13065"/>
        <dbReference type="ChEBI" id="CHEBI:15377"/>
        <dbReference type="ChEBI" id="CHEBI:15378"/>
        <dbReference type="ChEBI" id="CHEBI:30616"/>
        <dbReference type="ChEBI" id="CHEBI:43474"/>
        <dbReference type="ChEBI" id="CHEBI:456216"/>
        <dbReference type="EC" id="3.6.4.13"/>
    </reaction>
</comment>
<dbReference type="GO" id="GO:1990904">
    <property type="term" value="C:ribonucleoprotein complex"/>
    <property type="evidence" value="ECO:0007669"/>
    <property type="project" value="UniProtKB-ARBA"/>
</dbReference>
<organism evidence="10 11">
    <name type="scientific">Gomphillus americanus</name>
    <dbReference type="NCBI Taxonomy" id="1940652"/>
    <lineage>
        <taxon>Eukaryota</taxon>
        <taxon>Fungi</taxon>
        <taxon>Dikarya</taxon>
        <taxon>Ascomycota</taxon>
        <taxon>Pezizomycotina</taxon>
        <taxon>Lecanoromycetes</taxon>
        <taxon>OSLEUM clade</taxon>
        <taxon>Ostropomycetidae</taxon>
        <taxon>Ostropales</taxon>
        <taxon>Graphidaceae</taxon>
        <taxon>Gomphilloideae</taxon>
        <taxon>Gomphillus</taxon>
    </lineage>
</organism>
<dbReference type="InterPro" id="IPR007502">
    <property type="entry name" value="Helicase-assoc_dom"/>
</dbReference>
<comment type="caution">
    <text evidence="10">The sequence shown here is derived from an EMBL/GenBank/DDBJ whole genome shotgun (WGS) entry which is preliminary data.</text>
</comment>
<dbReference type="SUPFAM" id="SSF52540">
    <property type="entry name" value="P-loop containing nucleoside triphosphate hydrolases"/>
    <property type="match status" value="1"/>
</dbReference>
<evidence type="ECO:0000256" key="2">
    <source>
        <dbReference type="ARBA" id="ARBA00022741"/>
    </source>
</evidence>
<name>A0A8H3EFR8_9LECA</name>
<dbReference type="InterPro" id="IPR027417">
    <property type="entry name" value="P-loop_NTPase"/>
</dbReference>
<feature type="compositionally biased region" description="Polar residues" evidence="7">
    <location>
        <begin position="37"/>
        <end position="57"/>
    </location>
</feature>
<dbReference type="GO" id="GO:0016787">
    <property type="term" value="F:hydrolase activity"/>
    <property type="evidence" value="ECO:0007669"/>
    <property type="project" value="UniProtKB-KW"/>
</dbReference>
<dbReference type="Gene3D" id="3.40.50.300">
    <property type="entry name" value="P-loop containing nucleotide triphosphate hydrolases"/>
    <property type="match status" value="2"/>
</dbReference>
<sequence>MPERVYKRLDNAEPPAKKVKIHQHDGTGSSRPKGVNEEQSATQLDTIQPTKQYQKSSRSSDKLRAEADRLRPGRHRLPIWKHRESLLELLRQRNILIVVGETGSGKSTQVPQFLLNESWCKEQSASVNGQAVKIGGRVVVTQPRRVAAINLAKRVAKEFGTPLGKASPASKVGYSVRFDNCVSPSTLIKYVTEGMLLQEMIGDPWLRQYSTIVIDEVHERGVNVDLLLGFMKRMIINDFDGRGGVPLKIVVMSATAEVDMLQDFFRMDKTTGAPGADNEAGSVVSLCSIEGRQFPVQTIYTPKPVNDVLEGCLKTVLDINKKEPLPGDILVFLYGQEAIEAVENMVNDEAIHLDRSVPKLLVLPLFAALPQDAQQRVFQPTPPGTRKVILSTNIAETSVTVAGVRFVVDSGKFKMKQFRMSVGLESLLVKPISKSSAIQRKGRAGRETAGKCWRLYTEKDYHKLLPENTPPEILRCDLAHAILNMKARGVNDVMNFPFLDRPHREAFEEAFVQLMFVGALTKTGEMTAVGHRIAKLPLSVPLARVLVSAIEDESDVLPEVVDIVSGLSEGNIFLNLTTEENREEAEEARRSLYRREGDHLTILKTVQAYSAENTDRKAWSHKHFVNHRKMRAVMDIRKQLRSQIANLSQYTFTDEIQSLSSDRAAAILKCFLKGFGRSVAKLCTDGSYKTLEQDQTVAIHPSSVLRGRKVVAIMYTEYVFTTNSYARGVSVVQNDWVGEVLQDWLKRSTE</sequence>
<dbReference type="GO" id="GO:0005730">
    <property type="term" value="C:nucleolus"/>
    <property type="evidence" value="ECO:0007669"/>
    <property type="project" value="UniProtKB-ARBA"/>
</dbReference>
<dbReference type="GO" id="GO:0003724">
    <property type="term" value="F:RNA helicase activity"/>
    <property type="evidence" value="ECO:0007669"/>
    <property type="project" value="UniProtKB-EC"/>
</dbReference>
<evidence type="ECO:0000313" key="10">
    <source>
        <dbReference type="EMBL" id="CAF9903152.1"/>
    </source>
</evidence>
<evidence type="ECO:0000256" key="5">
    <source>
        <dbReference type="ARBA" id="ARBA00022840"/>
    </source>
</evidence>
<dbReference type="EMBL" id="CAJPDQ010000001">
    <property type="protein sequence ID" value="CAF9903152.1"/>
    <property type="molecule type" value="Genomic_DNA"/>
</dbReference>
<dbReference type="PANTHER" id="PTHR18934:SF118">
    <property type="entry name" value="ATP-DEPENDENT RNA HELICASE DHX33"/>
    <property type="match status" value="1"/>
</dbReference>
<proteinExistence type="predicted"/>
<evidence type="ECO:0000256" key="7">
    <source>
        <dbReference type="SAM" id="MobiDB-lite"/>
    </source>
</evidence>
<dbReference type="InterPro" id="IPR011545">
    <property type="entry name" value="DEAD/DEAH_box_helicase_dom"/>
</dbReference>
<evidence type="ECO:0000259" key="9">
    <source>
        <dbReference type="PROSITE" id="PS51194"/>
    </source>
</evidence>
<feature type="compositionally biased region" description="Basic and acidic residues" evidence="7">
    <location>
        <begin position="1"/>
        <end position="11"/>
    </location>
</feature>
<dbReference type="SMART" id="SM00487">
    <property type="entry name" value="DEXDc"/>
    <property type="match status" value="1"/>
</dbReference>
<evidence type="ECO:0000256" key="4">
    <source>
        <dbReference type="ARBA" id="ARBA00022806"/>
    </source>
</evidence>
<dbReference type="SMART" id="SM00490">
    <property type="entry name" value="HELICc"/>
    <property type="match status" value="1"/>
</dbReference>
<dbReference type="GO" id="GO:0003725">
    <property type="term" value="F:double-stranded RNA binding"/>
    <property type="evidence" value="ECO:0007669"/>
    <property type="project" value="TreeGrafter"/>
</dbReference>
<dbReference type="PROSITE" id="PS51192">
    <property type="entry name" value="HELICASE_ATP_BIND_1"/>
    <property type="match status" value="1"/>
</dbReference>
<dbReference type="PROSITE" id="PS51194">
    <property type="entry name" value="HELICASE_CTER"/>
    <property type="match status" value="1"/>
</dbReference>
<keyword evidence="3" id="KW-0378">Hydrolase</keyword>
<evidence type="ECO:0000259" key="8">
    <source>
        <dbReference type="PROSITE" id="PS51192"/>
    </source>
</evidence>
<evidence type="ECO:0000313" key="11">
    <source>
        <dbReference type="Proteomes" id="UP000664169"/>
    </source>
</evidence>
<feature type="domain" description="Helicase ATP-binding" evidence="8">
    <location>
        <begin position="87"/>
        <end position="274"/>
    </location>
</feature>
<protein>
    <recommendedName>
        <fullName evidence="1">RNA helicase</fullName>
        <ecNumber evidence="1">3.6.4.13</ecNumber>
    </recommendedName>
</protein>
<dbReference type="Pfam" id="PF07717">
    <property type="entry name" value="OB_NTP_bind"/>
    <property type="match status" value="1"/>
</dbReference>
<dbReference type="OrthoDB" id="10253254at2759"/>
<keyword evidence="2" id="KW-0547">Nucleotide-binding</keyword>
<dbReference type="Gene3D" id="1.10.10.2130">
    <property type="entry name" value="DEAH helicase family, winged-helix domain"/>
    <property type="match status" value="1"/>
</dbReference>
<evidence type="ECO:0000256" key="3">
    <source>
        <dbReference type="ARBA" id="ARBA00022801"/>
    </source>
</evidence>
<dbReference type="Pfam" id="PF00270">
    <property type="entry name" value="DEAD"/>
    <property type="match status" value="1"/>
</dbReference>
<dbReference type="PROSITE" id="PS00690">
    <property type="entry name" value="DEAH_ATP_HELICASE"/>
    <property type="match status" value="1"/>
</dbReference>
<gene>
    <name evidence="10" type="ORF">GOMPHAMPRED_000109</name>
</gene>
<dbReference type="FunFam" id="3.40.50.300:FF:000145">
    <property type="entry name" value="probable ATP-dependent RNA helicase DHX40"/>
    <property type="match status" value="1"/>
</dbReference>
<dbReference type="AlphaFoldDB" id="A0A8H3EFR8"/>
<keyword evidence="5" id="KW-0067">ATP-binding</keyword>
<dbReference type="InterPro" id="IPR042035">
    <property type="entry name" value="DEAH_win-hel_dom"/>
</dbReference>
<dbReference type="GO" id="GO:0005524">
    <property type="term" value="F:ATP binding"/>
    <property type="evidence" value="ECO:0007669"/>
    <property type="project" value="UniProtKB-KW"/>
</dbReference>
<dbReference type="Pfam" id="PF21010">
    <property type="entry name" value="HA2_C"/>
    <property type="match status" value="1"/>
</dbReference>
<dbReference type="InterPro" id="IPR014001">
    <property type="entry name" value="Helicase_ATP-bd"/>
</dbReference>
<dbReference type="EC" id="3.6.4.13" evidence="1"/>
<dbReference type="InterPro" id="IPR001650">
    <property type="entry name" value="Helicase_C-like"/>
</dbReference>
<dbReference type="Pfam" id="PF00271">
    <property type="entry name" value="Helicase_C"/>
    <property type="match status" value="1"/>
</dbReference>
<dbReference type="GO" id="GO:0045943">
    <property type="term" value="P:positive regulation of transcription by RNA polymerase I"/>
    <property type="evidence" value="ECO:0007669"/>
    <property type="project" value="TreeGrafter"/>
</dbReference>
<feature type="domain" description="Helicase C-terminal" evidence="9">
    <location>
        <begin position="312"/>
        <end position="489"/>
    </location>
</feature>
<accession>A0A8H3EFR8</accession>
<evidence type="ECO:0000256" key="1">
    <source>
        <dbReference type="ARBA" id="ARBA00012552"/>
    </source>
</evidence>
<dbReference type="InterPro" id="IPR011709">
    <property type="entry name" value="DEAD-box_helicase_OB_fold"/>
</dbReference>
<dbReference type="Proteomes" id="UP000664169">
    <property type="component" value="Unassembled WGS sequence"/>
</dbReference>
<evidence type="ECO:0000256" key="6">
    <source>
        <dbReference type="ARBA" id="ARBA00047984"/>
    </source>
</evidence>